<dbReference type="EMBL" id="JAPZBQ010000001">
    <property type="protein sequence ID" value="KAJ5353340.1"/>
    <property type="molecule type" value="Genomic_DNA"/>
</dbReference>
<accession>A0A9W9R5M4</accession>
<dbReference type="Proteomes" id="UP001147695">
    <property type="component" value="Unassembled WGS sequence"/>
</dbReference>
<sequence>MSGNHDYPPSRIPRTSERPDILPLQHLRNLVSERTRTGAYNPFQLSRALATLNQEIAEHDLDRARSFEQARAAVDRQIQQLQSELSGPAEQLFRDIHQIDLDLHGRISTDPHRRRTAPRSNLASLATLAPSPDASRSPSTMPPSGQSGRDEHGRQKRRKLDTDDNREGFKGFNYGMYGQVKPGELKMEISSCDGANYNQPDGASSRPENVLDNNPSFYSTKENRCNLVLCHRDEAPFCLNKIVIRAPSQCGGFDAPYQEGMVFVAMSSDELLARTAQNHIQYSPRWRRRNRRSGMLPSQEYLSGYRPPPPNSERTVLMSHHFQQITNTSDDPQAQFRVTTDYDENTENQMYSENEQDTSLEFDAQDEPAESFHSDTDEEPSDEEDMNYLRRRAFQNQRRGAFGRFSDPNSRHEPTNIESNPPARTHPSPEVLKPHARFFIEHEKSMVTIKFDPPPSGRFILIKLWSPRPEGSIDIQSIIAHGYAGPRFFPSIAAR</sequence>
<evidence type="ECO:0000313" key="3">
    <source>
        <dbReference type="Proteomes" id="UP001147695"/>
    </source>
</evidence>
<feature type="compositionally biased region" description="Polar residues" evidence="1">
    <location>
        <begin position="134"/>
        <end position="147"/>
    </location>
</feature>
<protein>
    <submittedName>
        <fullName evidence="2">Uncharacterized protein</fullName>
    </submittedName>
</protein>
<organism evidence="2 3">
    <name type="scientific">Penicillium brevicompactum</name>
    <dbReference type="NCBI Taxonomy" id="5074"/>
    <lineage>
        <taxon>Eukaryota</taxon>
        <taxon>Fungi</taxon>
        <taxon>Dikarya</taxon>
        <taxon>Ascomycota</taxon>
        <taxon>Pezizomycotina</taxon>
        <taxon>Eurotiomycetes</taxon>
        <taxon>Eurotiomycetidae</taxon>
        <taxon>Eurotiales</taxon>
        <taxon>Aspergillaceae</taxon>
        <taxon>Penicillium</taxon>
    </lineage>
</organism>
<reference evidence="2" key="1">
    <citation type="submission" date="2022-12" db="EMBL/GenBank/DDBJ databases">
        <authorList>
            <person name="Petersen C."/>
        </authorList>
    </citation>
    <scope>NUCLEOTIDE SEQUENCE</scope>
    <source>
        <strain evidence="2">IBT 35673</strain>
    </source>
</reference>
<feature type="compositionally biased region" description="Basic and acidic residues" evidence="1">
    <location>
        <begin position="160"/>
        <end position="169"/>
    </location>
</feature>
<evidence type="ECO:0000256" key="1">
    <source>
        <dbReference type="SAM" id="MobiDB-lite"/>
    </source>
</evidence>
<evidence type="ECO:0000313" key="2">
    <source>
        <dbReference type="EMBL" id="KAJ5353340.1"/>
    </source>
</evidence>
<name>A0A9W9R5M4_PENBR</name>
<feature type="region of interest" description="Disordered" evidence="1">
    <location>
        <begin position="107"/>
        <end position="172"/>
    </location>
</feature>
<feature type="compositionally biased region" description="Acidic residues" evidence="1">
    <location>
        <begin position="376"/>
        <end position="385"/>
    </location>
</feature>
<proteinExistence type="predicted"/>
<feature type="region of interest" description="Disordered" evidence="1">
    <location>
        <begin position="366"/>
        <end position="385"/>
    </location>
</feature>
<comment type="caution">
    <text evidence="2">The sequence shown here is derived from an EMBL/GenBank/DDBJ whole genome shotgun (WGS) entry which is preliminary data.</text>
</comment>
<feature type="region of interest" description="Disordered" evidence="1">
    <location>
        <begin position="397"/>
        <end position="429"/>
    </location>
</feature>
<gene>
    <name evidence="2" type="ORF">N7452_002314</name>
</gene>
<dbReference type="AlphaFoldDB" id="A0A9W9R5M4"/>
<reference evidence="2" key="2">
    <citation type="journal article" date="2023" name="IMA Fungus">
        <title>Comparative genomic study of the Penicillium genus elucidates a diverse pangenome and 15 lateral gene transfer events.</title>
        <authorList>
            <person name="Petersen C."/>
            <person name="Sorensen T."/>
            <person name="Nielsen M.R."/>
            <person name="Sondergaard T.E."/>
            <person name="Sorensen J.L."/>
            <person name="Fitzpatrick D.A."/>
            <person name="Frisvad J.C."/>
            <person name="Nielsen K.L."/>
        </authorList>
    </citation>
    <scope>NUCLEOTIDE SEQUENCE</scope>
    <source>
        <strain evidence="2">IBT 35673</strain>
    </source>
</reference>